<dbReference type="InterPro" id="IPR036388">
    <property type="entry name" value="WH-like_DNA-bd_sf"/>
</dbReference>
<gene>
    <name evidence="5" type="ORF">GCM10007964_70920</name>
</gene>
<dbReference type="InterPro" id="IPR001845">
    <property type="entry name" value="HTH_ArsR_DNA-bd_dom"/>
</dbReference>
<dbReference type="GO" id="GO:0003677">
    <property type="term" value="F:DNA binding"/>
    <property type="evidence" value="ECO:0007669"/>
    <property type="project" value="UniProtKB-KW"/>
</dbReference>
<dbReference type="InterPro" id="IPR051011">
    <property type="entry name" value="Metal_resp_trans_reg"/>
</dbReference>
<comment type="caution">
    <text evidence="5">The sequence shown here is derived from an EMBL/GenBank/DDBJ whole genome shotgun (WGS) entry which is preliminary data.</text>
</comment>
<dbReference type="AlphaFoldDB" id="A0A917RQH3"/>
<name>A0A917RQH3_9ACTN</name>
<dbReference type="PANTHER" id="PTHR43132:SF8">
    <property type="entry name" value="HTH-TYPE TRANSCRIPTIONAL REGULATOR KMTR"/>
    <property type="match status" value="1"/>
</dbReference>
<evidence type="ECO:0000256" key="2">
    <source>
        <dbReference type="ARBA" id="ARBA00023125"/>
    </source>
</evidence>
<dbReference type="GO" id="GO:0003700">
    <property type="term" value="F:DNA-binding transcription factor activity"/>
    <property type="evidence" value="ECO:0007669"/>
    <property type="project" value="InterPro"/>
</dbReference>
<organism evidence="5 6">
    <name type="scientific">Sphaerisporangium melleum</name>
    <dbReference type="NCBI Taxonomy" id="321316"/>
    <lineage>
        <taxon>Bacteria</taxon>
        <taxon>Bacillati</taxon>
        <taxon>Actinomycetota</taxon>
        <taxon>Actinomycetes</taxon>
        <taxon>Streptosporangiales</taxon>
        <taxon>Streptosporangiaceae</taxon>
        <taxon>Sphaerisporangium</taxon>
    </lineage>
</organism>
<dbReference type="PANTHER" id="PTHR43132">
    <property type="entry name" value="ARSENICAL RESISTANCE OPERON REPRESSOR ARSR-RELATED"/>
    <property type="match status" value="1"/>
</dbReference>
<keyword evidence="3" id="KW-0804">Transcription</keyword>
<feature type="domain" description="HTH arsR-type" evidence="4">
    <location>
        <begin position="223"/>
        <end position="298"/>
    </location>
</feature>
<dbReference type="SMART" id="SM00418">
    <property type="entry name" value="HTH_ARSR"/>
    <property type="match status" value="1"/>
</dbReference>
<dbReference type="InterPro" id="IPR011991">
    <property type="entry name" value="ArsR-like_HTH"/>
</dbReference>
<dbReference type="CDD" id="cd00090">
    <property type="entry name" value="HTH_ARSR"/>
    <property type="match status" value="1"/>
</dbReference>
<dbReference type="SUPFAM" id="SSF46785">
    <property type="entry name" value="Winged helix' DNA-binding domain"/>
    <property type="match status" value="1"/>
</dbReference>
<proteinExistence type="predicted"/>
<reference evidence="5" key="2">
    <citation type="submission" date="2020-09" db="EMBL/GenBank/DDBJ databases">
        <authorList>
            <person name="Sun Q."/>
            <person name="Ohkuma M."/>
        </authorList>
    </citation>
    <scope>NUCLEOTIDE SEQUENCE</scope>
    <source>
        <strain evidence="5">JCM 13064</strain>
    </source>
</reference>
<protein>
    <submittedName>
        <fullName evidence="5">Transcriptional regulator</fullName>
    </submittedName>
</protein>
<keyword evidence="6" id="KW-1185">Reference proteome</keyword>
<keyword evidence="1" id="KW-0805">Transcription regulation</keyword>
<evidence type="ECO:0000313" key="5">
    <source>
        <dbReference type="EMBL" id="GGL18715.1"/>
    </source>
</evidence>
<accession>A0A917RQH3</accession>
<dbReference type="Gene3D" id="1.10.10.10">
    <property type="entry name" value="Winged helix-like DNA-binding domain superfamily/Winged helix DNA-binding domain"/>
    <property type="match status" value="1"/>
</dbReference>
<evidence type="ECO:0000256" key="1">
    <source>
        <dbReference type="ARBA" id="ARBA00023015"/>
    </source>
</evidence>
<evidence type="ECO:0000313" key="6">
    <source>
        <dbReference type="Proteomes" id="UP000645217"/>
    </source>
</evidence>
<reference evidence="5" key="1">
    <citation type="journal article" date="2014" name="Int. J. Syst. Evol. Microbiol.">
        <title>Complete genome sequence of Corynebacterium casei LMG S-19264T (=DSM 44701T), isolated from a smear-ripened cheese.</title>
        <authorList>
            <consortium name="US DOE Joint Genome Institute (JGI-PGF)"/>
            <person name="Walter F."/>
            <person name="Albersmeier A."/>
            <person name="Kalinowski J."/>
            <person name="Ruckert C."/>
        </authorList>
    </citation>
    <scope>NUCLEOTIDE SEQUENCE</scope>
    <source>
        <strain evidence="5">JCM 13064</strain>
    </source>
</reference>
<evidence type="ECO:0000259" key="4">
    <source>
        <dbReference type="SMART" id="SM00418"/>
    </source>
</evidence>
<dbReference type="EMBL" id="BMNT01000063">
    <property type="protein sequence ID" value="GGL18715.1"/>
    <property type="molecule type" value="Genomic_DNA"/>
</dbReference>
<keyword evidence="2" id="KW-0238">DNA-binding</keyword>
<dbReference type="InterPro" id="IPR036390">
    <property type="entry name" value="WH_DNA-bd_sf"/>
</dbReference>
<dbReference type="Proteomes" id="UP000645217">
    <property type="component" value="Unassembled WGS sequence"/>
</dbReference>
<sequence>MWEVILSIGLLASTESRVALAPWRAQARTALRDLPREQLLMLRHLVPPVGDFPDFLTPAQASAGMEAGIEAMLNTPRHRLRREVAVLPTVPSWLSPLADGRVETLTLLASALRGYHATVVAPHLPVMQGVVDFERAMHARSLLDSGPEGLLSGLGPTMRWRRPVLEVDYPVKHEIHLDGRGILLLPSAFCWRVPVSLIDPDLPPVLVYPATRNLEWWFKDDTHRFQTLANLLGTTRAACLRVIEGGCTTSEMARRISGTPSSASQHATTLREAGLINSNRQGNTVIHTLTPLGADLLKVNS</sequence>
<evidence type="ECO:0000256" key="3">
    <source>
        <dbReference type="ARBA" id="ARBA00023163"/>
    </source>
</evidence>